<reference evidence="2" key="2">
    <citation type="submission" date="2020-09" db="EMBL/GenBank/DDBJ databases">
        <authorList>
            <person name="Sun Q."/>
            <person name="Zhou Y."/>
        </authorList>
    </citation>
    <scope>NUCLEOTIDE SEQUENCE</scope>
    <source>
        <strain evidence="2">CGMCC 4.7278</strain>
    </source>
</reference>
<evidence type="ECO:0000313" key="2">
    <source>
        <dbReference type="EMBL" id="GGK37962.1"/>
    </source>
</evidence>
<proteinExistence type="predicted"/>
<name>A0A917Q988_9NOCA</name>
<sequence>MATVRQGFPATDSKLTPSTLVTVGMVLLIPVLVIVGPVVASALIARYSGPGDSSGIGFALIIAIVIGVLAIAAALIAFGLALWRRGATHSRTFVR</sequence>
<protein>
    <submittedName>
        <fullName evidence="2">Uncharacterized protein</fullName>
    </submittedName>
</protein>
<evidence type="ECO:0000256" key="1">
    <source>
        <dbReference type="SAM" id="Phobius"/>
    </source>
</evidence>
<keyword evidence="1" id="KW-0812">Transmembrane</keyword>
<feature type="transmembrane region" description="Helical" evidence="1">
    <location>
        <begin position="20"/>
        <end position="44"/>
    </location>
</feature>
<dbReference type="AlphaFoldDB" id="A0A917Q988"/>
<keyword evidence="3" id="KW-1185">Reference proteome</keyword>
<comment type="caution">
    <text evidence="2">The sequence shown here is derived from an EMBL/GenBank/DDBJ whole genome shotgun (WGS) entry which is preliminary data.</text>
</comment>
<feature type="transmembrane region" description="Helical" evidence="1">
    <location>
        <begin position="56"/>
        <end position="83"/>
    </location>
</feature>
<keyword evidence="1" id="KW-1133">Transmembrane helix</keyword>
<dbReference type="Proteomes" id="UP000612956">
    <property type="component" value="Unassembled WGS sequence"/>
</dbReference>
<keyword evidence="1" id="KW-0472">Membrane</keyword>
<reference evidence="2" key="1">
    <citation type="journal article" date="2014" name="Int. J. Syst. Evol. Microbiol.">
        <title>Complete genome sequence of Corynebacterium casei LMG S-19264T (=DSM 44701T), isolated from a smear-ripened cheese.</title>
        <authorList>
            <consortium name="US DOE Joint Genome Institute (JGI-PGF)"/>
            <person name="Walter F."/>
            <person name="Albersmeier A."/>
            <person name="Kalinowski J."/>
            <person name="Ruckert C."/>
        </authorList>
    </citation>
    <scope>NUCLEOTIDE SEQUENCE</scope>
    <source>
        <strain evidence="2">CGMCC 4.7278</strain>
    </source>
</reference>
<dbReference type="EMBL" id="BMMW01000001">
    <property type="protein sequence ID" value="GGK37962.1"/>
    <property type="molecule type" value="Genomic_DNA"/>
</dbReference>
<accession>A0A917Q988</accession>
<dbReference type="RefSeq" id="WP_188827224.1">
    <property type="nucleotide sequence ID" value="NZ_BMMW01000001.1"/>
</dbReference>
<gene>
    <name evidence="2" type="ORF">GCM10011591_06950</name>
</gene>
<evidence type="ECO:0000313" key="3">
    <source>
        <dbReference type="Proteomes" id="UP000612956"/>
    </source>
</evidence>
<organism evidence="2 3">
    <name type="scientific">Nocardia camponoti</name>
    <dbReference type="NCBI Taxonomy" id="1616106"/>
    <lineage>
        <taxon>Bacteria</taxon>
        <taxon>Bacillati</taxon>
        <taxon>Actinomycetota</taxon>
        <taxon>Actinomycetes</taxon>
        <taxon>Mycobacteriales</taxon>
        <taxon>Nocardiaceae</taxon>
        <taxon>Nocardia</taxon>
    </lineage>
</organism>